<feature type="non-terminal residue" evidence="3">
    <location>
        <position position="1"/>
    </location>
</feature>
<dbReference type="SMART" id="SM01285">
    <property type="entry name" value="FACT-Spt16_Nlob"/>
    <property type="match status" value="1"/>
</dbReference>
<evidence type="ECO:0000313" key="3">
    <source>
        <dbReference type="EMBL" id="GFH23153.1"/>
    </source>
</evidence>
<keyword evidence="4" id="KW-1185">Reference proteome</keyword>
<keyword evidence="1" id="KW-0227">DNA damage</keyword>
<keyword evidence="1" id="KW-0805">Transcription regulation</keyword>
<dbReference type="GO" id="GO:0006281">
    <property type="term" value="P:DNA repair"/>
    <property type="evidence" value="ECO:0007669"/>
    <property type="project" value="UniProtKB-UniRule"/>
</dbReference>
<comment type="function">
    <text evidence="1">Component of the FACT complex, a general chromatin factor that acts to reorganize nucleosomes. The FACT complex is involved in multiple processes that require DNA as a template such as mRNA elongation, DNA replication and DNA repair. During transcription elongation the FACT complex acts as a histone chaperone that both destabilizes and restores nucleosomal structure. It facilitates the passage of RNA polymerase II and transcription by promoting the dissociation of one histone H2A-H2B dimer from the nucleosome, then subsequently promotes the reestablishment of the nucleosome following the passage of RNA polymerase II.</text>
</comment>
<comment type="subunit">
    <text evidence="1">Component of the FACT complex.</text>
</comment>
<dbReference type="GO" id="GO:0031491">
    <property type="term" value="F:nucleosome binding"/>
    <property type="evidence" value="ECO:0007669"/>
    <property type="project" value="TreeGrafter"/>
</dbReference>
<dbReference type="InterPro" id="IPR040258">
    <property type="entry name" value="Spt16"/>
</dbReference>
<dbReference type="Pfam" id="PF14826">
    <property type="entry name" value="FACT-Spt16_Nlob"/>
    <property type="match status" value="1"/>
</dbReference>
<dbReference type="GO" id="GO:0006260">
    <property type="term" value="P:DNA replication"/>
    <property type="evidence" value="ECO:0007669"/>
    <property type="project" value="UniProtKB-KW"/>
</dbReference>
<dbReference type="PANTHER" id="PTHR13980">
    <property type="entry name" value="CDC68 RELATED"/>
    <property type="match status" value="1"/>
</dbReference>
<protein>
    <recommendedName>
        <fullName evidence="1">FACT complex subunit</fullName>
    </recommendedName>
</protein>
<reference evidence="3 4" key="1">
    <citation type="submission" date="2020-02" db="EMBL/GenBank/DDBJ databases">
        <title>Draft genome sequence of Haematococcus lacustris strain NIES-144.</title>
        <authorList>
            <person name="Morimoto D."/>
            <person name="Nakagawa S."/>
            <person name="Yoshida T."/>
            <person name="Sawayama S."/>
        </authorList>
    </citation>
    <scope>NUCLEOTIDE SEQUENCE [LARGE SCALE GENOMIC DNA]</scope>
    <source>
        <strain evidence="3 4">NIES-144</strain>
    </source>
</reference>
<comment type="similarity">
    <text evidence="1">Belongs to the peptidase M24 family. SPT16 subfamily.</text>
</comment>
<keyword evidence="1" id="KW-0158">Chromosome</keyword>
<dbReference type="GO" id="GO:0006368">
    <property type="term" value="P:transcription elongation by RNA polymerase II"/>
    <property type="evidence" value="ECO:0007669"/>
    <property type="project" value="TreeGrafter"/>
</dbReference>
<feature type="non-terminal residue" evidence="3">
    <location>
        <position position="88"/>
    </location>
</feature>
<dbReference type="InterPro" id="IPR029149">
    <property type="entry name" value="Creatin/AminoP/Spt16_N"/>
</dbReference>
<dbReference type="AlphaFoldDB" id="A0A699ZKH2"/>
<sequence>MGDAGGVSVDAVTFGKRLKQLYAQWQETNTAAWGGARAILVSVGAASEDLRYLKSLALHLWLFGYELPDTVLVFTSNELHVLSSQKKG</sequence>
<accession>A0A699ZKH2</accession>
<name>A0A699ZKH2_HAELA</name>
<proteinExistence type="inferred from homology"/>
<evidence type="ECO:0000256" key="1">
    <source>
        <dbReference type="RuleBase" id="RU367052"/>
    </source>
</evidence>
<dbReference type="EMBL" id="BLLF01002204">
    <property type="protein sequence ID" value="GFH23153.1"/>
    <property type="molecule type" value="Genomic_DNA"/>
</dbReference>
<dbReference type="Gene3D" id="3.40.350.10">
    <property type="entry name" value="Creatinase/prolidase N-terminal domain"/>
    <property type="match status" value="1"/>
</dbReference>
<dbReference type="InterPro" id="IPR029148">
    <property type="entry name" value="FACT-SPT16_Nlobe"/>
</dbReference>
<comment type="subcellular location">
    <subcellularLocation>
        <location evidence="1">Nucleus</location>
    </subcellularLocation>
    <subcellularLocation>
        <location evidence="1">Chromosome</location>
    </subcellularLocation>
</comment>
<keyword evidence="1" id="KW-0234">DNA repair</keyword>
<keyword evidence="1" id="KW-0804">Transcription</keyword>
<keyword evidence="1" id="KW-0539">Nucleus</keyword>
<organism evidence="3 4">
    <name type="scientific">Haematococcus lacustris</name>
    <name type="common">Green alga</name>
    <name type="synonym">Haematococcus pluvialis</name>
    <dbReference type="NCBI Taxonomy" id="44745"/>
    <lineage>
        <taxon>Eukaryota</taxon>
        <taxon>Viridiplantae</taxon>
        <taxon>Chlorophyta</taxon>
        <taxon>core chlorophytes</taxon>
        <taxon>Chlorophyceae</taxon>
        <taxon>CS clade</taxon>
        <taxon>Chlamydomonadales</taxon>
        <taxon>Haematococcaceae</taxon>
        <taxon>Haematococcus</taxon>
    </lineage>
</organism>
<evidence type="ECO:0000259" key="2">
    <source>
        <dbReference type="SMART" id="SM01285"/>
    </source>
</evidence>
<comment type="caution">
    <text evidence="3">The sequence shown here is derived from an EMBL/GenBank/DDBJ whole genome shotgun (WGS) entry which is preliminary data.</text>
</comment>
<feature type="domain" description="FACT complex subunit SPT16 N-terminal lobe" evidence="2">
    <location>
        <begin position="9"/>
        <end position="88"/>
    </location>
</feature>
<dbReference type="GO" id="GO:0035101">
    <property type="term" value="C:FACT complex"/>
    <property type="evidence" value="ECO:0007669"/>
    <property type="project" value="UniProtKB-UniRule"/>
</dbReference>
<gene>
    <name evidence="3" type="ORF">HaLaN_20721</name>
</gene>
<keyword evidence="1" id="KW-0235">DNA replication</keyword>
<dbReference type="Proteomes" id="UP000485058">
    <property type="component" value="Unassembled WGS sequence"/>
</dbReference>
<dbReference type="PANTHER" id="PTHR13980:SF15">
    <property type="entry name" value="FACT COMPLEX SUBUNIT SPT16"/>
    <property type="match status" value="1"/>
</dbReference>
<evidence type="ECO:0000313" key="4">
    <source>
        <dbReference type="Proteomes" id="UP000485058"/>
    </source>
</evidence>